<dbReference type="Gene3D" id="1.25.40.10">
    <property type="entry name" value="Tetratricopeptide repeat domain"/>
    <property type="match status" value="1"/>
</dbReference>
<gene>
    <name evidence="1" type="ORF">B1992_08830</name>
</gene>
<sequence>MAPGALERLQARFEQAEAARTGSTSPDAVIHGHGGLYPHASMAGIAKAAHVLAGAYDRQADAAAAKGLDPSLVRKRGHDALARAAALGLDAAQYELALACATPFPAQARQWMHKAADQGHAPARQWLQRNP</sequence>
<keyword evidence="2" id="KW-1185">Reference proteome</keyword>
<organism evidence="1 2">
    <name type="scientific">Pseudoxanthomonas broegbernensis</name>
    <dbReference type="NCBI Taxonomy" id="83619"/>
    <lineage>
        <taxon>Bacteria</taxon>
        <taxon>Pseudomonadati</taxon>
        <taxon>Pseudomonadota</taxon>
        <taxon>Gammaproteobacteria</taxon>
        <taxon>Lysobacterales</taxon>
        <taxon>Lysobacteraceae</taxon>
        <taxon>Pseudoxanthomonas</taxon>
    </lineage>
</organism>
<dbReference type="EMBL" id="MWIP01000007">
    <property type="protein sequence ID" value="KAF1686317.1"/>
    <property type="molecule type" value="Genomic_DNA"/>
</dbReference>
<dbReference type="AlphaFoldDB" id="A0A7V8K713"/>
<evidence type="ECO:0008006" key="3">
    <source>
        <dbReference type="Google" id="ProtNLM"/>
    </source>
</evidence>
<evidence type="ECO:0000313" key="2">
    <source>
        <dbReference type="Proteomes" id="UP000462066"/>
    </source>
</evidence>
<proteinExistence type="predicted"/>
<comment type="caution">
    <text evidence="1">The sequence shown here is derived from an EMBL/GenBank/DDBJ whole genome shotgun (WGS) entry which is preliminary data.</text>
</comment>
<protein>
    <recommendedName>
        <fullName evidence="3">Sel1 repeat family protein</fullName>
    </recommendedName>
</protein>
<evidence type="ECO:0000313" key="1">
    <source>
        <dbReference type="EMBL" id="KAF1686317.1"/>
    </source>
</evidence>
<accession>A0A7V8K713</accession>
<dbReference type="InterPro" id="IPR011990">
    <property type="entry name" value="TPR-like_helical_dom_sf"/>
</dbReference>
<reference evidence="1 2" key="1">
    <citation type="submission" date="2017-10" db="EMBL/GenBank/DDBJ databases">
        <title>Whole genome sequencing of Pseudoxanthomonas broegbernensis DSM 12573(T).</title>
        <authorList>
            <person name="Kumar S."/>
            <person name="Bansal K."/>
            <person name="Kaur A."/>
            <person name="Patil P."/>
            <person name="Sharma S."/>
            <person name="Patil P.B."/>
        </authorList>
    </citation>
    <scope>NUCLEOTIDE SEQUENCE [LARGE SCALE GENOMIC DNA]</scope>
    <source>
        <strain evidence="1 2">DSM 12573</strain>
    </source>
</reference>
<dbReference type="Proteomes" id="UP000462066">
    <property type="component" value="Unassembled WGS sequence"/>
</dbReference>
<name>A0A7V8K713_9GAMM</name>